<feature type="transmembrane region" description="Helical" evidence="7">
    <location>
        <begin position="43"/>
        <end position="63"/>
    </location>
</feature>
<evidence type="ECO:0000313" key="11">
    <source>
        <dbReference type="Proteomes" id="UP000662814"/>
    </source>
</evidence>
<evidence type="ECO:0000313" key="10">
    <source>
        <dbReference type="EMBL" id="QPZ37961.1"/>
    </source>
</evidence>
<evidence type="ECO:0000256" key="1">
    <source>
        <dbReference type="ARBA" id="ARBA00004651"/>
    </source>
</evidence>
<reference evidence="10 11" key="1">
    <citation type="submission" date="2020-12" db="EMBL/GenBank/DDBJ databases">
        <title>Microbacterium sp. HY060.</title>
        <authorList>
            <person name="Zhou J."/>
        </authorList>
    </citation>
    <scope>NUCLEOTIDE SEQUENCE [LARGE SCALE GENOMIC DNA]</scope>
    <source>
        <strain evidence="10 11">HY60</strain>
    </source>
</reference>
<keyword evidence="2 7" id="KW-0813">Transport</keyword>
<name>A0ABX6YGQ2_9MICO</name>
<dbReference type="NCBIfam" id="TIGR01097">
    <property type="entry name" value="PhnE"/>
    <property type="match status" value="1"/>
</dbReference>
<dbReference type="PROSITE" id="PS50928">
    <property type="entry name" value="ABC_TM1"/>
    <property type="match status" value="1"/>
</dbReference>
<feature type="transmembrane region" description="Helical" evidence="7">
    <location>
        <begin position="232"/>
        <end position="253"/>
    </location>
</feature>
<evidence type="ECO:0000256" key="2">
    <source>
        <dbReference type="ARBA" id="ARBA00022448"/>
    </source>
</evidence>
<evidence type="ECO:0000256" key="3">
    <source>
        <dbReference type="ARBA" id="ARBA00022475"/>
    </source>
</evidence>
<evidence type="ECO:0000259" key="9">
    <source>
        <dbReference type="PROSITE" id="PS50928"/>
    </source>
</evidence>
<dbReference type="InterPro" id="IPR035906">
    <property type="entry name" value="MetI-like_sf"/>
</dbReference>
<evidence type="ECO:0000256" key="5">
    <source>
        <dbReference type="ARBA" id="ARBA00022989"/>
    </source>
</evidence>
<proteinExistence type="inferred from homology"/>
<dbReference type="Pfam" id="PF00528">
    <property type="entry name" value="BPD_transp_1"/>
    <property type="match status" value="1"/>
</dbReference>
<evidence type="ECO:0000256" key="8">
    <source>
        <dbReference type="SAM" id="MobiDB-lite"/>
    </source>
</evidence>
<dbReference type="RefSeq" id="WP_166987852.1">
    <property type="nucleotide sequence ID" value="NZ_CP061169.1"/>
</dbReference>
<dbReference type="Gene3D" id="1.10.3720.10">
    <property type="entry name" value="MetI-like"/>
    <property type="match status" value="1"/>
</dbReference>
<dbReference type="PANTHER" id="PTHR30043:SF1">
    <property type="entry name" value="ABC TRANSPORT SYSTEM PERMEASE PROTEIN P69"/>
    <property type="match status" value="1"/>
</dbReference>
<comment type="similarity">
    <text evidence="7">Belongs to the binding-protein-dependent transport system permease family.</text>
</comment>
<gene>
    <name evidence="10" type="primary">phnE</name>
    <name evidence="10" type="ORF">HCR76_14295</name>
</gene>
<accession>A0ABX6YGQ2</accession>
<dbReference type="SUPFAM" id="SSF161098">
    <property type="entry name" value="MetI-like"/>
    <property type="match status" value="1"/>
</dbReference>
<feature type="compositionally biased region" description="Polar residues" evidence="8">
    <location>
        <begin position="1"/>
        <end position="20"/>
    </location>
</feature>
<feature type="transmembrane region" description="Helical" evidence="7">
    <location>
        <begin position="151"/>
        <end position="177"/>
    </location>
</feature>
<dbReference type="InterPro" id="IPR005769">
    <property type="entry name" value="PhnE/PtxC"/>
</dbReference>
<keyword evidence="4 7" id="KW-0812">Transmembrane</keyword>
<keyword evidence="5 7" id="KW-1133">Transmembrane helix</keyword>
<keyword evidence="11" id="KW-1185">Reference proteome</keyword>
<organism evidence="10 11">
    <name type="scientific">Paramicrobacterium chengjingii</name>
    <dbReference type="NCBI Taxonomy" id="2769067"/>
    <lineage>
        <taxon>Bacteria</taxon>
        <taxon>Bacillati</taxon>
        <taxon>Actinomycetota</taxon>
        <taxon>Actinomycetes</taxon>
        <taxon>Micrococcales</taxon>
        <taxon>Microbacteriaceae</taxon>
        <taxon>Paramicrobacterium</taxon>
    </lineage>
</organism>
<evidence type="ECO:0000256" key="6">
    <source>
        <dbReference type="ARBA" id="ARBA00023136"/>
    </source>
</evidence>
<keyword evidence="3" id="KW-1003">Cell membrane</keyword>
<comment type="subcellular location">
    <subcellularLocation>
        <location evidence="1 7">Cell membrane</location>
        <topology evidence="1 7">Multi-pass membrane protein</topology>
    </subcellularLocation>
</comment>
<protein>
    <submittedName>
        <fullName evidence="10">Phosphonate ABC transporter, permease protein PhnE</fullName>
    </submittedName>
</protein>
<dbReference type="Proteomes" id="UP000662814">
    <property type="component" value="Chromosome"/>
</dbReference>
<dbReference type="InterPro" id="IPR000515">
    <property type="entry name" value="MetI-like"/>
</dbReference>
<dbReference type="PANTHER" id="PTHR30043">
    <property type="entry name" value="PHOSPHONATES TRANSPORT SYSTEM PERMEASE PROTEIN"/>
    <property type="match status" value="1"/>
</dbReference>
<sequence length="321" mass="34776">MTAQTGAAAQLASDSRQTPGTDAGANAVRQHPGPARPRKPVRWLRAIVWTVSTIVVVAAFWSVDISWQALLDLPQKLARYLGLMFLPPAWEAFPDALSATMLSVAMAWFGTIIGIIISFPLSLLAARGLMPAIVRWPVRGVFAVLRAVPEVVIAVLMLSVTGLTAFTGALAIALGSIGTLGKWGYESFESVDRGAIEAATAAGASRVQVMRWGVWPNAKPDVFAFWLYRFEISVRASAILGLIGAGGIGKMLVDNIQFRVWDVVGMLMIVVIVVTMIIDQISGLVRVRIISGRWELPIVSAFRRRSAERARRESTALKATR</sequence>
<evidence type="ECO:0000256" key="4">
    <source>
        <dbReference type="ARBA" id="ARBA00022692"/>
    </source>
</evidence>
<feature type="domain" description="ABC transmembrane type-1" evidence="9">
    <location>
        <begin position="100"/>
        <end position="282"/>
    </location>
</feature>
<feature type="transmembrane region" description="Helical" evidence="7">
    <location>
        <begin position="260"/>
        <end position="278"/>
    </location>
</feature>
<feature type="transmembrane region" description="Helical" evidence="7">
    <location>
        <begin position="105"/>
        <end position="130"/>
    </location>
</feature>
<feature type="region of interest" description="Disordered" evidence="8">
    <location>
        <begin position="1"/>
        <end position="37"/>
    </location>
</feature>
<evidence type="ECO:0000256" key="7">
    <source>
        <dbReference type="RuleBase" id="RU363032"/>
    </source>
</evidence>
<dbReference type="EMBL" id="CP061169">
    <property type="protein sequence ID" value="QPZ37961.1"/>
    <property type="molecule type" value="Genomic_DNA"/>
</dbReference>
<keyword evidence="6 7" id="KW-0472">Membrane</keyword>